<dbReference type="AlphaFoldDB" id="A0A0B2SV90"/>
<feature type="domain" description="Tf2-1-like SH3-like" evidence="1">
    <location>
        <begin position="2"/>
        <end position="33"/>
    </location>
</feature>
<organism evidence="2">
    <name type="scientific">Glycine soja</name>
    <name type="common">Wild soybean</name>
    <dbReference type="NCBI Taxonomy" id="3848"/>
    <lineage>
        <taxon>Eukaryota</taxon>
        <taxon>Viridiplantae</taxon>
        <taxon>Streptophyta</taxon>
        <taxon>Embryophyta</taxon>
        <taxon>Tracheophyta</taxon>
        <taxon>Spermatophyta</taxon>
        <taxon>Magnoliopsida</taxon>
        <taxon>eudicotyledons</taxon>
        <taxon>Gunneridae</taxon>
        <taxon>Pentapetalae</taxon>
        <taxon>rosids</taxon>
        <taxon>fabids</taxon>
        <taxon>Fabales</taxon>
        <taxon>Fabaceae</taxon>
        <taxon>Papilionoideae</taxon>
        <taxon>50 kb inversion clade</taxon>
        <taxon>NPAAA clade</taxon>
        <taxon>indigoferoid/millettioid clade</taxon>
        <taxon>Phaseoleae</taxon>
        <taxon>Glycine</taxon>
        <taxon>Glycine subgen. Soja</taxon>
    </lineage>
</organism>
<dbReference type="EMBL" id="KN639557">
    <property type="protein sequence ID" value="KHN48459.1"/>
    <property type="molecule type" value="Genomic_DNA"/>
</dbReference>
<evidence type="ECO:0000259" key="1">
    <source>
        <dbReference type="Pfam" id="PF24626"/>
    </source>
</evidence>
<proteinExistence type="predicted"/>
<dbReference type="InterPro" id="IPR016197">
    <property type="entry name" value="Chromo-like_dom_sf"/>
</dbReference>
<sequence length="146" mass="16545">MVIERMGQTAYKLKLPPDAKIHLVVHVSRLKEAVAVTGLCQKLPAALTAEWELLVKPQEVVAVCKHLDGTVQGLIKWVNLFEHENTWEDSKVIDMVFPDFHLENKVQLAGEGIVRPSIKHVYHRNRRGQVVKNKRIVVEKEGVGND</sequence>
<protein>
    <recommendedName>
        <fullName evidence="1">Tf2-1-like SH3-like domain-containing protein</fullName>
    </recommendedName>
</protein>
<evidence type="ECO:0000313" key="2">
    <source>
        <dbReference type="EMBL" id="KHN48459.1"/>
    </source>
</evidence>
<accession>A0A0B2SV90</accession>
<reference evidence="2" key="1">
    <citation type="submission" date="2014-07" db="EMBL/GenBank/DDBJ databases">
        <title>Identification of a novel salt tolerance gene in wild soybean by whole-genome sequencing.</title>
        <authorList>
            <person name="Lam H.-M."/>
            <person name="Qi X."/>
            <person name="Li M.-W."/>
            <person name="Liu X."/>
            <person name="Xie M."/>
            <person name="Ni M."/>
            <person name="Xu X."/>
        </authorList>
    </citation>
    <scope>NUCLEOTIDE SEQUENCE [LARGE SCALE GENOMIC DNA]</scope>
    <source>
        <tissue evidence="2">Root</tissue>
    </source>
</reference>
<dbReference type="InterPro" id="IPR056924">
    <property type="entry name" value="SH3_Tf2-1"/>
</dbReference>
<name>A0A0B2SV90_GLYSO</name>
<dbReference type="SUPFAM" id="SSF54160">
    <property type="entry name" value="Chromo domain-like"/>
    <property type="match status" value="1"/>
</dbReference>
<dbReference type="Proteomes" id="UP000053555">
    <property type="component" value="Unassembled WGS sequence"/>
</dbReference>
<dbReference type="Pfam" id="PF24626">
    <property type="entry name" value="SH3_Tf2-1"/>
    <property type="match status" value="1"/>
</dbReference>
<gene>
    <name evidence="2" type="ORF">glysoja_044604</name>
</gene>